<name>A0A927C553_9BACL</name>
<sequence length="285" mass="32262">MIIDSHNHPNYLNMTCEKIVENMKQCGIDRTWLLTLETPEYEYAPAYHRLTWGDELGPIPFKNCLACVEKEPDKFVLGYAPDPRKPYALDKLHAAIESYGVRVYGEIMLRMMYDNPDAVSVFKYCGKRGLPVIVEVNYGIGEGGPYAAKGYWYGGGIDAFERAVAQCPDTAFLGHGPGFWAHISNDELYKEHSYPSGPVVPGGKVYEMMRKRDNLYCDLSAGSGLNALKRDSDYTREFLIEFQDRVLYGRDDWDNNLQQFLNTLGLPQDVLDKVYAGNSLKLVPV</sequence>
<gene>
    <name evidence="2" type="ORF">IDH45_05980</name>
</gene>
<evidence type="ECO:0000259" key="1">
    <source>
        <dbReference type="Pfam" id="PF04909"/>
    </source>
</evidence>
<proteinExistence type="predicted"/>
<dbReference type="InterPro" id="IPR018228">
    <property type="entry name" value="DNase_TatD-rel_CS"/>
</dbReference>
<comment type="caution">
    <text evidence="2">The sequence shown here is derived from an EMBL/GenBank/DDBJ whole genome shotgun (WGS) entry which is preliminary data.</text>
</comment>
<dbReference type="Pfam" id="PF04909">
    <property type="entry name" value="Amidohydro_2"/>
    <property type="match status" value="1"/>
</dbReference>
<dbReference type="GO" id="GO:0016787">
    <property type="term" value="F:hydrolase activity"/>
    <property type="evidence" value="ECO:0007669"/>
    <property type="project" value="InterPro"/>
</dbReference>
<evidence type="ECO:0000313" key="2">
    <source>
        <dbReference type="EMBL" id="MBD2861538.1"/>
    </source>
</evidence>
<reference evidence="2" key="1">
    <citation type="submission" date="2020-09" db="EMBL/GenBank/DDBJ databases">
        <title>A novel bacterium of genus Paenibacillus, isolated from South China Sea.</title>
        <authorList>
            <person name="Huang H."/>
            <person name="Mo K."/>
            <person name="Hu Y."/>
        </authorList>
    </citation>
    <scope>NUCLEOTIDE SEQUENCE</scope>
    <source>
        <strain evidence="2">IB182363</strain>
    </source>
</reference>
<dbReference type="EMBL" id="JACXJA010000006">
    <property type="protein sequence ID" value="MBD2861538.1"/>
    <property type="molecule type" value="Genomic_DNA"/>
</dbReference>
<dbReference type="Gene3D" id="3.20.20.140">
    <property type="entry name" value="Metal-dependent hydrolases"/>
    <property type="match status" value="1"/>
</dbReference>
<dbReference type="AlphaFoldDB" id="A0A927C553"/>
<dbReference type="SUPFAM" id="SSF51556">
    <property type="entry name" value="Metallo-dependent hydrolases"/>
    <property type="match status" value="1"/>
</dbReference>
<dbReference type="PROSITE" id="PS01137">
    <property type="entry name" value="TATD_1"/>
    <property type="match status" value="1"/>
</dbReference>
<organism evidence="2 3">
    <name type="scientific">Paenibacillus oceani</name>
    <dbReference type="NCBI Taxonomy" id="2772510"/>
    <lineage>
        <taxon>Bacteria</taxon>
        <taxon>Bacillati</taxon>
        <taxon>Bacillota</taxon>
        <taxon>Bacilli</taxon>
        <taxon>Bacillales</taxon>
        <taxon>Paenibacillaceae</taxon>
        <taxon>Paenibacillus</taxon>
    </lineage>
</organism>
<dbReference type="Proteomes" id="UP000639396">
    <property type="component" value="Unassembled WGS sequence"/>
</dbReference>
<dbReference type="InterPro" id="IPR006680">
    <property type="entry name" value="Amidohydro-rel"/>
</dbReference>
<dbReference type="InterPro" id="IPR032466">
    <property type="entry name" value="Metal_Hydrolase"/>
</dbReference>
<evidence type="ECO:0000313" key="3">
    <source>
        <dbReference type="Proteomes" id="UP000639396"/>
    </source>
</evidence>
<dbReference type="RefSeq" id="WP_190925648.1">
    <property type="nucleotide sequence ID" value="NZ_JACXJA010000006.1"/>
</dbReference>
<accession>A0A927C553</accession>
<feature type="domain" description="Amidohydrolase-related" evidence="1">
    <location>
        <begin position="68"/>
        <end position="284"/>
    </location>
</feature>
<protein>
    <submittedName>
        <fullName evidence="2">Amidohydrolase family protein</fullName>
    </submittedName>
</protein>
<keyword evidence="3" id="KW-1185">Reference proteome</keyword>